<accession>A0A7W8ITJ8</accession>
<dbReference type="AlphaFoldDB" id="A0A7W8ITJ8"/>
<sequence length="74" mass="8782">MENDKQTNEQPTDRFSRLMFGAFPSRERVEKTSSPQQELDWIQLMQDIDTLVSSFHQLKPFMRTITSFIDSLKK</sequence>
<dbReference type="Proteomes" id="UP000520011">
    <property type="component" value="Unassembled WGS sequence"/>
</dbReference>
<evidence type="ECO:0000313" key="2">
    <source>
        <dbReference type="Proteomes" id="UP000520011"/>
    </source>
</evidence>
<dbReference type="EMBL" id="JACHEP010000017">
    <property type="protein sequence ID" value="MBB5325567.1"/>
    <property type="molecule type" value="Genomic_DNA"/>
</dbReference>
<organism evidence="1 2">
    <name type="scientific">Anoxybacteroides tepidamans</name>
    <dbReference type="NCBI Taxonomy" id="265948"/>
    <lineage>
        <taxon>Bacteria</taxon>
        <taxon>Bacillati</taxon>
        <taxon>Bacillota</taxon>
        <taxon>Bacilli</taxon>
        <taxon>Bacillales</taxon>
        <taxon>Anoxybacillaceae</taxon>
        <taxon>Anoxybacteroides</taxon>
    </lineage>
</organism>
<comment type="caution">
    <text evidence="1">The sequence shown here is derived from an EMBL/GenBank/DDBJ whole genome shotgun (WGS) entry which is preliminary data.</text>
</comment>
<keyword evidence="2" id="KW-1185">Reference proteome</keyword>
<gene>
    <name evidence="1" type="ORF">HNQ34_002668</name>
</gene>
<evidence type="ECO:0000313" key="1">
    <source>
        <dbReference type="EMBL" id="MBB5325567.1"/>
    </source>
</evidence>
<name>A0A7W8ITJ8_9BACL</name>
<protein>
    <submittedName>
        <fullName evidence="1">Uncharacterized protein</fullName>
    </submittedName>
</protein>
<dbReference type="RefSeq" id="WP_183255222.1">
    <property type="nucleotide sequence ID" value="NZ_JACHEP010000017.1"/>
</dbReference>
<reference evidence="1 2" key="1">
    <citation type="submission" date="2020-08" db="EMBL/GenBank/DDBJ databases">
        <title>Genomic Encyclopedia of Type Strains, Phase IV (KMG-IV): sequencing the most valuable type-strain genomes for metagenomic binning, comparative biology and taxonomic classification.</title>
        <authorList>
            <person name="Goeker M."/>
        </authorList>
    </citation>
    <scope>NUCLEOTIDE SEQUENCE [LARGE SCALE GENOMIC DNA]</scope>
    <source>
        <strain evidence="1 2">DSM 16325</strain>
    </source>
</reference>
<proteinExistence type="predicted"/>